<reference evidence="1" key="2">
    <citation type="submission" date="2025-09" db="UniProtKB">
        <authorList>
            <consortium name="Ensembl"/>
        </authorList>
    </citation>
    <scope>IDENTIFICATION</scope>
</reference>
<accession>A0A7N8YBJ4</accession>
<protein>
    <submittedName>
        <fullName evidence="1">Uncharacterized protein</fullName>
    </submittedName>
</protein>
<dbReference type="InParanoid" id="A0A7N8YBJ4"/>
<dbReference type="Ensembl" id="ENSMAMT00000053029.1">
    <property type="protein sequence ID" value="ENSMAMP00000062601.1"/>
    <property type="gene ID" value="ENSMAMG00000025478.1"/>
</dbReference>
<sequence length="75" mass="8643">MVTLVLDCPLQYYSPTWRMGGSCFEASVLIVLCRRCRPLCKTVWLQRVGEKDKENFGCKNRSTFFSLGTFLKNTV</sequence>
<name>A0A7N8YBJ4_9TELE</name>
<proteinExistence type="predicted"/>
<dbReference type="Proteomes" id="UP000261640">
    <property type="component" value="Unplaced"/>
</dbReference>
<keyword evidence="2" id="KW-1185">Reference proteome</keyword>
<reference evidence="1" key="1">
    <citation type="submission" date="2025-08" db="UniProtKB">
        <authorList>
            <consortium name="Ensembl"/>
        </authorList>
    </citation>
    <scope>IDENTIFICATION</scope>
</reference>
<organism evidence="1 2">
    <name type="scientific">Mastacembelus armatus</name>
    <name type="common">zig-zag eel</name>
    <dbReference type="NCBI Taxonomy" id="205130"/>
    <lineage>
        <taxon>Eukaryota</taxon>
        <taxon>Metazoa</taxon>
        <taxon>Chordata</taxon>
        <taxon>Craniata</taxon>
        <taxon>Vertebrata</taxon>
        <taxon>Euteleostomi</taxon>
        <taxon>Actinopterygii</taxon>
        <taxon>Neopterygii</taxon>
        <taxon>Teleostei</taxon>
        <taxon>Neoteleostei</taxon>
        <taxon>Acanthomorphata</taxon>
        <taxon>Anabantaria</taxon>
        <taxon>Synbranchiformes</taxon>
        <taxon>Mastacembelidae</taxon>
        <taxon>Mastacembelus</taxon>
    </lineage>
</organism>
<dbReference type="AlphaFoldDB" id="A0A7N8YBJ4"/>
<evidence type="ECO:0000313" key="1">
    <source>
        <dbReference type="Ensembl" id="ENSMAMP00000062601.1"/>
    </source>
</evidence>
<evidence type="ECO:0000313" key="2">
    <source>
        <dbReference type="Proteomes" id="UP000261640"/>
    </source>
</evidence>